<accession>A0A7X0PC31</accession>
<comment type="caution">
    <text evidence="1">The sequence shown here is derived from an EMBL/GenBank/DDBJ whole genome shotgun (WGS) entry which is preliminary data.</text>
</comment>
<proteinExistence type="predicted"/>
<sequence>MDSVSPSPRNCCGICGATSYRKVIARDESGAMRPTNRLRCIGCEREFLEVQSWRQGTPWVPAPPEAGP</sequence>
<gene>
    <name evidence="1" type="ORF">HNP48_001523</name>
</gene>
<keyword evidence="1" id="KW-0540">Nuclease</keyword>
<dbReference type="EMBL" id="JACHLK010000002">
    <property type="protein sequence ID" value="MBB6558859.1"/>
    <property type="molecule type" value="Genomic_DNA"/>
</dbReference>
<dbReference type="GO" id="GO:0004519">
    <property type="term" value="F:endonuclease activity"/>
    <property type="evidence" value="ECO:0007669"/>
    <property type="project" value="UniProtKB-KW"/>
</dbReference>
<keyword evidence="1" id="KW-0378">Hydrolase</keyword>
<dbReference type="Proteomes" id="UP000575083">
    <property type="component" value="Unassembled WGS sequence"/>
</dbReference>
<keyword evidence="1" id="KW-0255">Endonuclease</keyword>
<protein>
    <submittedName>
        <fullName evidence="1">rRNA maturation endonuclease Nob1</fullName>
    </submittedName>
</protein>
<name>A0A7X0PC31_9BURK</name>
<evidence type="ECO:0000313" key="1">
    <source>
        <dbReference type="EMBL" id="MBB6558859.1"/>
    </source>
</evidence>
<keyword evidence="2" id="KW-1185">Reference proteome</keyword>
<dbReference type="AlphaFoldDB" id="A0A7X0PC31"/>
<evidence type="ECO:0000313" key="2">
    <source>
        <dbReference type="Proteomes" id="UP000575083"/>
    </source>
</evidence>
<reference evidence="1 2" key="1">
    <citation type="submission" date="2020-08" db="EMBL/GenBank/DDBJ databases">
        <title>Functional genomics of gut bacteria from endangered species of beetles.</title>
        <authorList>
            <person name="Carlos-Shanley C."/>
        </authorList>
    </citation>
    <scope>NUCLEOTIDE SEQUENCE [LARGE SCALE GENOMIC DNA]</scope>
    <source>
        <strain evidence="1 2">S00198</strain>
    </source>
</reference>
<organism evidence="1 2">
    <name type="scientific">Acidovorax soli</name>
    <dbReference type="NCBI Taxonomy" id="592050"/>
    <lineage>
        <taxon>Bacteria</taxon>
        <taxon>Pseudomonadati</taxon>
        <taxon>Pseudomonadota</taxon>
        <taxon>Betaproteobacteria</taxon>
        <taxon>Burkholderiales</taxon>
        <taxon>Comamonadaceae</taxon>
        <taxon>Acidovorax</taxon>
    </lineage>
</organism>